<evidence type="ECO:0000313" key="2">
    <source>
        <dbReference type="EMBL" id="MEC3861284.1"/>
    </source>
</evidence>
<dbReference type="Proteomes" id="UP001348149">
    <property type="component" value="Unassembled WGS sequence"/>
</dbReference>
<sequence>MLQIGDLANSLVMRSYQTRIKTELARLSEEVTTGQKADPAAQLSGALTHLTGVQSSLSRLQAYKLSNTEAKLIADAAQRVMGDMQTATAALGADTLQVELSTSPVARASLADKARQVFAGLVSGLNAQQAGQSLFAGAATGSPAMASADDILAALATHLAGAATMPDIAARLDDWFNTSGGGFETLAYQGAADSRQPLRLNDTASVGFDFRADDQAFRDMLKHTATAALASGAGLSVDSQMQADMLTGAGEGLLTVQGEFTALRAELGSVQEQIDLAMQRNDAAESAGRIGRNDLLAADPYDTATRLELVQSQLETLYTVTARNSRLSLVDFLR</sequence>
<dbReference type="EMBL" id="JAYLLH010000009">
    <property type="protein sequence ID" value="MEC3861284.1"/>
    <property type="molecule type" value="Genomic_DNA"/>
</dbReference>
<keyword evidence="2" id="KW-0966">Cell projection</keyword>
<dbReference type="SUPFAM" id="SSF64518">
    <property type="entry name" value="Phase 1 flagellin"/>
    <property type="match status" value="1"/>
</dbReference>
<evidence type="ECO:0000259" key="1">
    <source>
        <dbReference type="Pfam" id="PF00700"/>
    </source>
</evidence>
<reference evidence="2 3" key="1">
    <citation type="submission" date="2024-01" db="EMBL/GenBank/DDBJ databases">
        <title>Mesobacterium rodlantinim sp. nov., isolated from shallow sea hydrothermal systems off Kueishantao Island.</title>
        <authorList>
            <person name="Su Z."/>
            <person name="Tang K."/>
        </authorList>
    </citation>
    <scope>NUCLEOTIDE SEQUENCE [LARGE SCALE GENOMIC DNA]</scope>
    <source>
        <strain evidence="2 3">TK19101</strain>
    </source>
</reference>
<comment type="caution">
    <text evidence="2">The sequence shown here is derived from an EMBL/GenBank/DDBJ whole genome shotgun (WGS) entry which is preliminary data.</text>
</comment>
<accession>A0ABU6HFQ4</accession>
<name>A0ABU6HFQ4_9RHOB</name>
<organism evidence="2 3">
    <name type="scientific">Mesobacterium hydrothermale</name>
    <dbReference type="NCBI Taxonomy" id="3111907"/>
    <lineage>
        <taxon>Bacteria</taxon>
        <taxon>Pseudomonadati</taxon>
        <taxon>Pseudomonadota</taxon>
        <taxon>Alphaproteobacteria</taxon>
        <taxon>Rhodobacterales</taxon>
        <taxon>Roseobacteraceae</taxon>
        <taxon>Mesobacterium</taxon>
    </lineage>
</organism>
<keyword evidence="2" id="KW-0969">Cilium</keyword>
<feature type="domain" description="Flagellin C-terminal" evidence="1">
    <location>
        <begin position="260"/>
        <end position="333"/>
    </location>
</feature>
<keyword evidence="3" id="KW-1185">Reference proteome</keyword>
<keyword evidence="2" id="KW-0282">Flagellum</keyword>
<dbReference type="InterPro" id="IPR046358">
    <property type="entry name" value="Flagellin_C"/>
</dbReference>
<dbReference type="Pfam" id="PF00700">
    <property type="entry name" value="Flagellin_C"/>
    <property type="match status" value="1"/>
</dbReference>
<proteinExistence type="predicted"/>
<dbReference type="Gene3D" id="1.20.1330.10">
    <property type="entry name" value="f41 fragment of flagellin, N-terminal domain"/>
    <property type="match status" value="1"/>
</dbReference>
<dbReference type="RefSeq" id="WP_326297001.1">
    <property type="nucleotide sequence ID" value="NZ_JAYLLH010000009.1"/>
</dbReference>
<protein>
    <submittedName>
        <fullName evidence="2">Flagellin</fullName>
    </submittedName>
</protein>
<gene>
    <name evidence="2" type="ORF">VK792_08310</name>
</gene>
<evidence type="ECO:0000313" key="3">
    <source>
        <dbReference type="Proteomes" id="UP001348149"/>
    </source>
</evidence>